<organism evidence="12 13">
    <name type="scientific">Polyplax serrata</name>
    <name type="common">Common mouse louse</name>
    <dbReference type="NCBI Taxonomy" id="468196"/>
    <lineage>
        <taxon>Eukaryota</taxon>
        <taxon>Metazoa</taxon>
        <taxon>Ecdysozoa</taxon>
        <taxon>Arthropoda</taxon>
        <taxon>Hexapoda</taxon>
        <taxon>Insecta</taxon>
        <taxon>Pterygota</taxon>
        <taxon>Neoptera</taxon>
        <taxon>Paraneoptera</taxon>
        <taxon>Psocodea</taxon>
        <taxon>Troctomorpha</taxon>
        <taxon>Phthiraptera</taxon>
        <taxon>Anoplura</taxon>
        <taxon>Polyplacidae</taxon>
        <taxon>Polyplax</taxon>
    </lineage>
</organism>
<feature type="transmembrane region" description="Helical" evidence="10">
    <location>
        <begin position="44"/>
        <end position="66"/>
    </location>
</feature>
<proteinExistence type="inferred from homology"/>
<keyword evidence="9" id="KW-0807">Transducer</keyword>
<dbReference type="EMBL" id="JAWJWE010000036">
    <property type="protein sequence ID" value="KAK6629631.1"/>
    <property type="molecule type" value="Genomic_DNA"/>
</dbReference>
<dbReference type="PANTHER" id="PTHR46925:SF2">
    <property type="entry name" value="G-PROTEIN COUPLED RECEPTOR TKR-1-RELATED"/>
    <property type="match status" value="1"/>
</dbReference>
<dbReference type="InterPro" id="IPR017452">
    <property type="entry name" value="GPCR_Rhodpsn_7TM"/>
</dbReference>
<dbReference type="PANTHER" id="PTHR46925">
    <property type="entry name" value="G-PROTEIN COUPLED RECEPTOR TKR-1-RELATED"/>
    <property type="match status" value="1"/>
</dbReference>
<keyword evidence="5 10" id="KW-1133">Transmembrane helix</keyword>
<evidence type="ECO:0000256" key="7">
    <source>
        <dbReference type="ARBA" id="ARBA00023136"/>
    </source>
</evidence>
<keyword evidence="6" id="KW-0297">G-protein coupled receptor</keyword>
<dbReference type="Gene3D" id="1.20.1070.10">
    <property type="entry name" value="Rhodopsin 7-helix transmembrane proteins"/>
    <property type="match status" value="1"/>
</dbReference>
<dbReference type="AlphaFoldDB" id="A0AAN8S9E2"/>
<evidence type="ECO:0000259" key="11">
    <source>
        <dbReference type="PROSITE" id="PS50262"/>
    </source>
</evidence>
<dbReference type="Proteomes" id="UP001372834">
    <property type="component" value="Unassembled WGS sequence"/>
</dbReference>
<evidence type="ECO:0000256" key="4">
    <source>
        <dbReference type="ARBA" id="ARBA00022692"/>
    </source>
</evidence>
<reference evidence="12 13" key="1">
    <citation type="submission" date="2023-10" db="EMBL/GenBank/DDBJ databases">
        <title>Genomes of two closely related lineages of the louse Polyplax serrata with different host specificities.</title>
        <authorList>
            <person name="Martinu J."/>
            <person name="Tarabai H."/>
            <person name="Stefka J."/>
            <person name="Hypsa V."/>
        </authorList>
    </citation>
    <scope>NUCLEOTIDE SEQUENCE [LARGE SCALE GENOMIC DNA]</scope>
    <source>
        <strain evidence="12">HR10_N</strain>
    </source>
</reference>
<evidence type="ECO:0000256" key="6">
    <source>
        <dbReference type="ARBA" id="ARBA00023040"/>
    </source>
</evidence>
<comment type="similarity">
    <text evidence="2">Belongs to the G-protein coupled receptor 1 family.</text>
</comment>
<comment type="caution">
    <text evidence="12">The sequence shown here is derived from an EMBL/GenBank/DDBJ whole genome shotgun (WGS) entry which is preliminary data.</text>
</comment>
<evidence type="ECO:0000256" key="5">
    <source>
        <dbReference type="ARBA" id="ARBA00022989"/>
    </source>
</evidence>
<protein>
    <submittedName>
        <fullName evidence="12">Tachykinin-like peptides receptor 86C</fullName>
    </submittedName>
</protein>
<gene>
    <name evidence="12" type="primary">TKR86C</name>
    <name evidence="12" type="ORF">RUM43_003448</name>
</gene>
<dbReference type="InterPro" id="IPR000276">
    <property type="entry name" value="GPCR_Rhodpsn"/>
</dbReference>
<evidence type="ECO:0000256" key="3">
    <source>
        <dbReference type="ARBA" id="ARBA00022475"/>
    </source>
</evidence>
<evidence type="ECO:0000256" key="9">
    <source>
        <dbReference type="ARBA" id="ARBA00023224"/>
    </source>
</evidence>
<keyword evidence="4 10" id="KW-0812">Transmembrane</keyword>
<evidence type="ECO:0000313" key="13">
    <source>
        <dbReference type="Proteomes" id="UP001372834"/>
    </source>
</evidence>
<dbReference type="PRINTS" id="PR00237">
    <property type="entry name" value="GPCRRHODOPSN"/>
</dbReference>
<dbReference type="InterPro" id="IPR001681">
    <property type="entry name" value="Neurokn_rcpt"/>
</dbReference>
<dbReference type="Pfam" id="PF00001">
    <property type="entry name" value="7tm_1"/>
    <property type="match status" value="1"/>
</dbReference>
<dbReference type="PROSITE" id="PS50262">
    <property type="entry name" value="G_PROTEIN_RECEP_F1_2"/>
    <property type="match status" value="1"/>
</dbReference>
<dbReference type="GO" id="GO:0004995">
    <property type="term" value="F:tachykinin receptor activity"/>
    <property type="evidence" value="ECO:0007669"/>
    <property type="project" value="InterPro"/>
</dbReference>
<accession>A0AAN8S9E2</accession>
<sequence length="106" mass="12216">MRTVTNYFLVNLSVSDLLMSVLNCICNFIFMLNANWPFGTFYCSLNNFVSSVTVAAGVFTLMAISFGEKDQLEKQTVIILKIREPDCSWSRNFFKREHQDRTKDLA</sequence>
<keyword evidence="8 12" id="KW-0675">Receptor</keyword>
<feature type="transmembrane region" description="Helical" evidence="10">
    <location>
        <begin position="7"/>
        <end position="32"/>
    </location>
</feature>
<feature type="domain" description="G-protein coupled receptors family 1 profile" evidence="11">
    <location>
        <begin position="1"/>
        <end position="66"/>
    </location>
</feature>
<name>A0AAN8S9E2_POLSC</name>
<keyword evidence="7 10" id="KW-0472">Membrane</keyword>
<dbReference type="GO" id="GO:0005886">
    <property type="term" value="C:plasma membrane"/>
    <property type="evidence" value="ECO:0007669"/>
    <property type="project" value="UniProtKB-SubCell"/>
</dbReference>
<keyword evidence="3" id="KW-1003">Cell membrane</keyword>
<comment type="subcellular location">
    <subcellularLocation>
        <location evidence="1">Cell membrane</location>
        <topology evidence="1">Multi-pass membrane protein</topology>
    </subcellularLocation>
</comment>
<evidence type="ECO:0000313" key="12">
    <source>
        <dbReference type="EMBL" id="KAK6629631.1"/>
    </source>
</evidence>
<evidence type="ECO:0000256" key="2">
    <source>
        <dbReference type="ARBA" id="ARBA00010663"/>
    </source>
</evidence>
<evidence type="ECO:0000256" key="8">
    <source>
        <dbReference type="ARBA" id="ARBA00023170"/>
    </source>
</evidence>
<evidence type="ECO:0000256" key="1">
    <source>
        <dbReference type="ARBA" id="ARBA00004651"/>
    </source>
</evidence>
<dbReference type="SUPFAM" id="SSF81321">
    <property type="entry name" value="Family A G protein-coupled receptor-like"/>
    <property type="match status" value="1"/>
</dbReference>
<evidence type="ECO:0000256" key="10">
    <source>
        <dbReference type="SAM" id="Phobius"/>
    </source>
</evidence>